<reference evidence="1 2" key="1">
    <citation type="submission" date="2013-05" db="EMBL/GenBank/DDBJ databases">
        <title>Draft genome sequence of Rubidibacter lacunae KORDI 51-2.</title>
        <authorList>
            <person name="Choi D.H."/>
            <person name="Noh J.H."/>
            <person name="Kwon K.-K."/>
            <person name="Lee J.-H."/>
            <person name="Ryu J.-Y."/>
        </authorList>
    </citation>
    <scope>NUCLEOTIDE SEQUENCE [LARGE SCALE GENOMIC DNA]</scope>
    <source>
        <strain evidence="1 2">KORDI 51-2</strain>
    </source>
</reference>
<evidence type="ECO:0000313" key="2">
    <source>
        <dbReference type="Proteomes" id="UP000016960"/>
    </source>
</evidence>
<evidence type="ECO:0000313" key="1">
    <source>
        <dbReference type="EMBL" id="ERN41492.1"/>
    </source>
</evidence>
<accession>U5DKQ1</accession>
<gene>
    <name evidence="1" type="ORF">KR51_00020690</name>
</gene>
<protein>
    <submittedName>
        <fullName evidence="1">Uncharacterized protein</fullName>
    </submittedName>
</protein>
<name>U5DKQ1_9CHRO</name>
<dbReference type="AlphaFoldDB" id="U5DKQ1"/>
<organism evidence="1 2">
    <name type="scientific">Rubidibacter lacunae KORDI 51-2</name>
    <dbReference type="NCBI Taxonomy" id="582515"/>
    <lineage>
        <taxon>Bacteria</taxon>
        <taxon>Bacillati</taxon>
        <taxon>Cyanobacteriota</taxon>
        <taxon>Cyanophyceae</taxon>
        <taxon>Oscillatoriophycideae</taxon>
        <taxon>Chroococcales</taxon>
        <taxon>Aphanothecaceae</taxon>
        <taxon>Rubidibacter</taxon>
    </lineage>
</organism>
<sequence length="117" mass="12782">MSFPPAGARSLGGYPVASWFGPGLLAFDPLRLQGWRELSRHDRLMARSSQDTAFATLAPKTPRAWGRASGIQMSGRSLLAELFEDFLSAHNGSSIVGLDRNCCVEGIEGPFQPFERE</sequence>
<dbReference type="InParanoid" id="U5DKQ1"/>
<dbReference type="EMBL" id="ASSJ01000049">
    <property type="protein sequence ID" value="ERN41492.1"/>
    <property type="molecule type" value="Genomic_DNA"/>
</dbReference>
<dbReference type="Proteomes" id="UP000016960">
    <property type="component" value="Unassembled WGS sequence"/>
</dbReference>
<comment type="caution">
    <text evidence="1">The sequence shown here is derived from an EMBL/GenBank/DDBJ whole genome shotgun (WGS) entry which is preliminary data.</text>
</comment>
<keyword evidence="2" id="KW-1185">Reference proteome</keyword>
<proteinExistence type="predicted"/>